<feature type="compositionally biased region" description="Polar residues" evidence="6">
    <location>
        <begin position="20"/>
        <end position="32"/>
    </location>
</feature>
<protein>
    <recommendedName>
        <fullName evidence="9">Zinc finger PHD-type domain-containing protein</fullName>
    </recommendedName>
</protein>
<keyword evidence="3" id="KW-0862">Zinc</keyword>
<dbReference type="PANTHER" id="PTHR33304">
    <property type="match status" value="1"/>
</dbReference>
<dbReference type="Proteomes" id="UP000489600">
    <property type="component" value="Unassembled WGS sequence"/>
</dbReference>
<evidence type="ECO:0000256" key="5">
    <source>
        <dbReference type="ARBA" id="ARBA00023163"/>
    </source>
</evidence>
<feature type="region of interest" description="Disordered" evidence="6">
    <location>
        <begin position="20"/>
        <end position="49"/>
    </location>
</feature>
<organism evidence="7 8">
    <name type="scientific">Arabis nemorensis</name>
    <dbReference type="NCBI Taxonomy" id="586526"/>
    <lineage>
        <taxon>Eukaryota</taxon>
        <taxon>Viridiplantae</taxon>
        <taxon>Streptophyta</taxon>
        <taxon>Embryophyta</taxon>
        <taxon>Tracheophyta</taxon>
        <taxon>Spermatophyta</taxon>
        <taxon>Magnoliopsida</taxon>
        <taxon>eudicotyledons</taxon>
        <taxon>Gunneridae</taxon>
        <taxon>Pentapetalae</taxon>
        <taxon>rosids</taxon>
        <taxon>malvids</taxon>
        <taxon>Brassicales</taxon>
        <taxon>Brassicaceae</taxon>
        <taxon>Arabideae</taxon>
        <taxon>Arabis</taxon>
    </lineage>
</organism>
<gene>
    <name evidence="7" type="ORF">ANE_LOCUS23131</name>
</gene>
<dbReference type="SUPFAM" id="SSF57903">
    <property type="entry name" value="FYVE/PHD zinc finger"/>
    <property type="match status" value="1"/>
</dbReference>
<proteinExistence type="predicted"/>
<keyword evidence="8" id="KW-1185">Reference proteome</keyword>
<dbReference type="OrthoDB" id="787137at2759"/>
<feature type="region of interest" description="Disordered" evidence="6">
    <location>
        <begin position="129"/>
        <end position="163"/>
    </location>
</feature>
<keyword evidence="2" id="KW-0863">Zinc-finger</keyword>
<keyword evidence="1" id="KW-0479">Metal-binding</keyword>
<evidence type="ECO:0000256" key="4">
    <source>
        <dbReference type="ARBA" id="ARBA00023015"/>
    </source>
</evidence>
<dbReference type="InterPro" id="IPR049914">
    <property type="entry name" value="PHD1-3/5-6"/>
</dbReference>
<dbReference type="GO" id="GO:0140566">
    <property type="term" value="F:histone reader activity"/>
    <property type="evidence" value="ECO:0007669"/>
    <property type="project" value="InterPro"/>
</dbReference>
<dbReference type="EMBL" id="CABITT030000007">
    <property type="protein sequence ID" value="VVB12687.1"/>
    <property type="molecule type" value="Genomic_DNA"/>
</dbReference>
<reference evidence="7" key="1">
    <citation type="submission" date="2019-07" db="EMBL/GenBank/DDBJ databases">
        <authorList>
            <person name="Dittberner H."/>
        </authorList>
    </citation>
    <scope>NUCLEOTIDE SEQUENCE [LARGE SCALE GENOMIC DNA]</scope>
</reference>
<comment type="caution">
    <text evidence="7">The sequence shown here is derived from an EMBL/GenBank/DDBJ whole genome shotgun (WGS) entry which is preliminary data.</text>
</comment>
<evidence type="ECO:0000256" key="2">
    <source>
        <dbReference type="ARBA" id="ARBA00022771"/>
    </source>
</evidence>
<keyword evidence="4" id="KW-0805">Transcription regulation</keyword>
<evidence type="ECO:0000256" key="6">
    <source>
        <dbReference type="SAM" id="MobiDB-lite"/>
    </source>
</evidence>
<dbReference type="InterPro" id="IPR013083">
    <property type="entry name" value="Znf_RING/FYVE/PHD"/>
</dbReference>
<keyword evidence="5" id="KW-0804">Transcription</keyword>
<dbReference type="PANTHER" id="PTHR33304:SF9">
    <property type="entry name" value="RING_FYVE_PHD ZINC FINGER SUPERFAMILY PROTEIN"/>
    <property type="match status" value="1"/>
</dbReference>
<sequence>MVSNTHVDDQIVVFKEASPVSSPKNTHVSNKSDLIEASSSNKSALSKNEEQMKSFVQPGADIVENKEDEAENIMMNICDTCGDLGWNKYLAICATCEVGAEHIYCMAVKLKKKPEKWECYDCIEDKDQMEKNEEAGSRKRKAKSLIDPFEISEKPSSQRQPDLLKTQNYNGTVGMDLNEDPIPDLNRDPIPDLNLDPIPDLNLDPVPDLNLDPLPDLNLDPNPGFNLDPNPGLHLSLGHASYTSNFQAKKPNGLSLTPVPGQHYPEEEEEHCAKRPRVNTILFF</sequence>
<dbReference type="GO" id="GO:0008270">
    <property type="term" value="F:zinc ion binding"/>
    <property type="evidence" value="ECO:0007669"/>
    <property type="project" value="UniProtKB-KW"/>
</dbReference>
<feature type="compositionally biased region" description="Low complexity" evidence="6">
    <location>
        <begin position="36"/>
        <end position="46"/>
    </location>
</feature>
<evidence type="ECO:0000313" key="8">
    <source>
        <dbReference type="Proteomes" id="UP000489600"/>
    </source>
</evidence>
<feature type="compositionally biased region" description="Polar residues" evidence="6">
    <location>
        <begin position="154"/>
        <end position="163"/>
    </location>
</feature>
<evidence type="ECO:0000256" key="3">
    <source>
        <dbReference type="ARBA" id="ARBA00022833"/>
    </source>
</evidence>
<dbReference type="InterPro" id="IPR011011">
    <property type="entry name" value="Znf_FYVE_PHD"/>
</dbReference>
<evidence type="ECO:0000313" key="7">
    <source>
        <dbReference type="EMBL" id="VVB12687.1"/>
    </source>
</evidence>
<dbReference type="AlphaFoldDB" id="A0A565CGB1"/>
<name>A0A565CGB1_9BRAS</name>
<evidence type="ECO:0008006" key="9">
    <source>
        <dbReference type="Google" id="ProtNLM"/>
    </source>
</evidence>
<evidence type="ECO:0000256" key="1">
    <source>
        <dbReference type="ARBA" id="ARBA00022723"/>
    </source>
</evidence>
<accession>A0A565CGB1</accession>
<dbReference type="Gene3D" id="3.30.40.10">
    <property type="entry name" value="Zinc/RING finger domain, C3HC4 (zinc finger)"/>
    <property type="match status" value="1"/>
</dbReference>
<dbReference type="GO" id="GO:0034244">
    <property type="term" value="P:negative regulation of transcription elongation by RNA polymerase II"/>
    <property type="evidence" value="ECO:0007669"/>
    <property type="project" value="InterPro"/>
</dbReference>